<organism evidence="1 2">
    <name type="scientific">Effrenium voratum</name>
    <dbReference type="NCBI Taxonomy" id="2562239"/>
    <lineage>
        <taxon>Eukaryota</taxon>
        <taxon>Sar</taxon>
        <taxon>Alveolata</taxon>
        <taxon>Dinophyceae</taxon>
        <taxon>Suessiales</taxon>
        <taxon>Symbiodiniaceae</taxon>
        <taxon>Effrenium</taxon>
    </lineage>
</organism>
<comment type="caution">
    <text evidence="1">The sequence shown here is derived from an EMBL/GenBank/DDBJ whole genome shotgun (WGS) entry which is preliminary data.</text>
</comment>
<protein>
    <submittedName>
        <fullName evidence="1">Uncharacterized protein</fullName>
    </submittedName>
</protein>
<sequence>MQEKAQQGDRKAQALLTSAMLAAFGRLQKLQMPVQVQRCACGAEHLLLLATTGLVFASGRNSHGQPQP</sequence>
<keyword evidence="2" id="KW-1185">Reference proteome</keyword>
<gene>
    <name evidence="1" type="ORF">EVOR1521_LOCUS31410</name>
</gene>
<accession>A0AA36JRX7</accession>
<reference evidence="1" key="1">
    <citation type="submission" date="2023-08" db="EMBL/GenBank/DDBJ databases">
        <authorList>
            <person name="Chen Y."/>
            <person name="Shah S."/>
            <person name="Dougan E. K."/>
            <person name="Thang M."/>
            <person name="Chan C."/>
        </authorList>
    </citation>
    <scope>NUCLEOTIDE SEQUENCE</scope>
</reference>
<dbReference type="Gene3D" id="2.130.10.30">
    <property type="entry name" value="Regulator of chromosome condensation 1/beta-lactamase-inhibitor protein II"/>
    <property type="match status" value="1"/>
</dbReference>
<evidence type="ECO:0000313" key="2">
    <source>
        <dbReference type="Proteomes" id="UP001178507"/>
    </source>
</evidence>
<proteinExistence type="predicted"/>
<dbReference type="InterPro" id="IPR009091">
    <property type="entry name" value="RCC1/BLIP-II"/>
</dbReference>
<dbReference type="Pfam" id="PF13540">
    <property type="entry name" value="RCC1_2"/>
    <property type="match status" value="1"/>
</dbReference>
<dbReference type="Proteomes" id="UP001178507">
    <property type="component" value="Unassembled WGS sequence"/>
</dbReference>
<evidence type="ECO:0000313" key="1">
    <source>
        <dbReference type="EMBL" id="CAJ1410624.1"/>
    </source>
</evidence>
<dbReference type="AlphaFoldDB" id="A0AA36JRX7"/>
<dbReference type="EMBL" id="CAUJNA010003828">
    <property type="protein sequence ID" value="CAJ1410624.1"/>
    <property type="molecule type" value="Genomic_DNA"/>
</dbReference>
<dbReference type="SUPFAM" id="SSF50985">
    <property type="entry name" value="RCC1/BLIP-II"/>
    <property type="match status" value="1"/>
</dbReference>
<name>A0AA36JRX7_9DINO</name>